<dbReference type="GO" id="GO:0071555">
    <property type="term" value="P:cell wall organization"/>
    <property type="evidence" value="ECO:0007669"/>
    <property type="project" value="UniProtKB-KW"/>
</dbReference>
<dbReference type="GO" id="GO:0008360">
    <property type="term" value="P:regulation of cell shape"/>
    <property type="evidence" value="ECO:0007669"/>
    <property type="project" value="UniProtKB-KW"/>
</dbReference>
<reference evidence="13" key="1">
    <citation type="submission" date="2022-07" db="EMBL/GenBank/DDBJ databases">
        <title>Complete genome sequence of Salinispirillum sp. LH10-3-1 capable of multiple carbohydrate inversion isolated from a soda lake.</title>
        <authorList>
            <person name="Liu J."/>
            <person name="Zhai Y."/>
            <person name="Zhang H."/>
            <person name="Yang H."/>
            <person name="Qu J."/>
            <person name="Li J."/>
        </authorList>
    </citation>
    <scope>NUCLEOTIDE SEQUENCE</scope>
    <source>
        <strain evidence="13">LH 10-3-1</strain>
    </source>
</reference>
<keyword evidence="9 10" id="KW-0961">Cell wall biogenesis/degradation</keyword>
<dbReference type="PANTHER" id="PTHR21015:SF22">
    <property type="entry name" value="GLYCOSYLTRANSFERASE"/>
    <property type="match status" value="1"/>
</dbReference>
<accession>A0AB38YIA0</accession>
<evidence type="ECO:0000256" key="1">
    <source>
        <dbReference type="ARBA" id="ARBA00022475"/>
    </source>
</evidence>
<keyword evidence="4 10" id="KW-0808">Transferase</keyword>
<dbReference type="PANTHER" id="PTHR21015">
    <property type="entry name" value="UDP-N-ACETYLGLUCOSAMINE--N-ACETYLMURAMYL-(PENTAPEPTIDE) PYROPHOSPHORYL-UNDECAPRENOL N-ACETYLGLUCOSAMINE TRANSFERASE 1"/>
    <property type="match status" value="1"/>
</dbReference>
<feature type="domain" description="Glycosyl transferase family 28 C-terminal" evidence="12">
    <location>
        <begin position="186"/>
        <end position="348"/>
    </location>
</feature>
<dbReference type="GO" id="GO:0005975">
    <property type="term" value="P:carbohydrate metabolic process"/>
    <property type="evidence" value="ECO:0007669"/>
    <property type="project" value="InterPro"/>
</dbReference>
<keyword evidence="2 10" id="KW-0132">Cell division</keyword>
<dbReference type="SUPFAM" id="SSF53756">
    <property type="entry name" value="UDP-Glycosyltransferase/glycogen phosphorylase"/>
    <property type="match status" value="1"/>
</dbReference>
<feature type="domain" description="Glycosyltransferase family 28 N-terminal" evidence="11">
    <location>
        <begin position="6"/>
        <end position="143"/>
    </location>
</feature>
<keyword evidence="3 10" id="KW-0328">Glycosyltransferase</keyword>
<evidence type="ECO:0000256" key="2">
    <source>
        <dbReference type="ARBA" id="ARBA00022618"/>
    </source>
</evidence>
<evidence type="ECO:0000256" key="10">
    <source>
        <dbReference type="HAMAP-Rule" id="MF_00033"/>
    </source>
</evidence>
<evidence type="ECO:0000259" key="12">
    <source>
        <dbReference type="Pfam" id="PF04101"/>
    </source>
</evidence>
<comment type="function">
    <text evidence="10">Cell wall formation. Catalyzes the transfer of a GlcNAc subunit on undecaprenyl-pyrophosphoryl-MurNAc-pentapeptide (lipid intermediate I) to form undecaprenyl-pyrophosphoryl-MurNAc-(pentapeptide)GlcNAc (lipid intermediate II).</text>
</comment>
<dbReference type="InterPro" id="IPR006009">
    <property type="entry name" value="GlcNAc_MurG"/>
</dbReference>
<evidence type="ECO:0000256" key="6">
    <source>
        <dbReference type="ARBA" id="ARBA00022984"/>
    </source>
</evidence>
<dbReference type="InterPro" id="IPR007235">
    <property type="entry name" value="Glyco_trans_28_C"/>
</dbReference>
<evidence type="ECO:0000256" key="5">
    <source>
        <dbReference type="ARBA" id="ARBA00022960"/>
    </source>
</evidence>
<evidence type="ECO:0000313" key="13">
    <source>
        <dbReference type="EMBL" id="WLD58977.1"/>
    </source>
</evidence>
<evidence type="ECO:0000256" key="3">
    <source>
        <dbReference type="ARBA" id="ARBA00022676"/>
    </source>
</evidence>
<keyword evidence="1 10" id="KW-1003">Cell membrane</keyword>
<gene>
    <name evidence="10 13" type="primary">murG</name>
    <name evidence="13" type="ORF">NFC81_04100</name>
</gene>
<comment type="catalytic activity">
    <reaction evidence="10">
        <text>di-trans,octa-cis-undecaprenyl diphospho-N-acetyl-alpha-D-muramoyl-L-alanyl-D-glutamyl-meso-2,6-diaminopimeloyl-D-alanyl-D-alanine + UDP-N-acetyl-alpha-D-glucosamine = di-trans,octa-cis-undecaprenyl diphospho-[N-acetyl-alpha-D-glucosaminyl-(1-&gt;4)]-N-acetyl-alpha-D-muramoyl-L-alanyl-D-glutamyl-meso-2,6-diaminopimeloyl-D-alanyl-D-alanine + UDP + H(+)</text>
        <dbReference type="Rhea" id="RHEA:31227"/>
        <dbReference type="ChEBI" id="CHEBI:15378"/>
        <dbReference type="ChEBI" id="CHEBI:57705"/>
        <dbReference type="ChEBI" id="CHEBI:58223"/>
        <dbReference type="ChEBI" id="CHEBI:61387"/>
        <dbReference type="ChEBI" id="CHEBI:61388"/>
        <dbReference type="EC" id="2.4.1.227"/>
    </reaction>
</comment>
<dbReference type="InterPro" id="IPR004276">
    <property type="entry name" value="GlycoTrans_28_N"/>
</dbReference>
<evidence type="ECO:0000256" key="7">
    <source>
        <dbReference type="ARBA" id="ARBA00023136"/>
    </source>
</evidence>
<organism evidence="13">
    <name type="scientific">Salinispirillum sp. LH 10-3-1</name>
    <dbReference type="NCBI Taxonomy" id="2952525"/>
    <lineage>
        <taxon>Bacteria</taxon>
        <taxon>Pseudomonadati</taxon>
        <taxon>Pseudomonadota</taxon>
        <taxon>Gammaproteobacteria</taxon>
        <taxon>Oceanospirillales</taxon>
        <taxon>Saccharospirillaceae</taxon>
        <taxon>Salinispirillum</taxon>
    </lineage>
</organism>
<dbReference type="Gene3D" id="3.40.50.2000">
    <property type="entry name" value="Glycogen Phosphorylase B"/>
    <property type="match status" value="2"/>
</dbReference>
<dbReference type="RefSeq" id="WP_304996265.1">
    <property type="nucleotide sequence ID" value="NZ_CP101717.1"/>
</dbReference>
<feature type="binding site" evidence="10">
    <location>
        <position position="192"/>
    </location>
    <ligand>
        <name>UDP-N-acetyl-alpha-D-glucosamine</name>
        <dbReference type="ChEBI" id="CHEBI:57705"/>
    </ligand>
</feature>
<dbReference type="CDD" id="cd03785">
    <property type="entry name" value="GT28_MurG"/>
    <property type="match status" value="1"/>
</dbReference>
<name>A0AB38YIA0_9GAMM</name>
<comment type="subcellular location">
    <subcellularLocation>
        <location evidence="10">Cell membrane</location>
        <topology evidence="10">Peripheral membrane protein</topology>
        <orientation evidence="10">Cytoplasmic side</orientation>
    </subcellularLocation>
</comment>
<feature type="binding site" evidence="10">
    <location>
        <begin position="265"/>
        <end position="270"/>
    </location>
    <ligand>
        <name>UDP-N-acetyl-alpha-D-glucosamine</name>
        <dbReference type="ChEBI" id="CHEBI:57705"/>
    </ligand>
</feature>
<dbReference type="NCBIfam" id="TIGR01133">
    <property type="entry name" value="murG"/>
    <property type="match status" value="1"/>
</dbReference>
<dbReference type="Pfam" id="PF03033">
    <property type="entry name" value="Glyco_transf_28"/>
    <property type="match status" value="1"/>
</dbReference>
<comment type="pathway">
    <text evidence="10">Cell wall biogenesis; peptidoglycan biosynthesis.</text>
</comment>
<keyword evidence="6 10" id="KW-0573">Peptidoglycan synthesis</keyword>
<dbReference type="EMBL" id="CP101717">
    <property type="protein sequence ID" value="WLD58977.1"/>
    <property type="molecule type" value="Genomic_DNA"/>
</dbReference>
<dbReference type="GO" id="GO:0050511">
    <property type="term" value="F:undecaprenyldiphospho-muramoylpentapeptide beta-N-acetylglucosaminyltransferase activity"/>
    <property type="evidence" value="ECO:0007669"/>
    <property type="project" value="UniProtKB-UniRule"/>
</dbReference>
<feature type="binding site" evidence="10">
    <location>
        <position position="164"/>
    </location>
    <ligand>
        <name>UDP-N-acetyl-alpha-D-glucosamine</name>
        <dbReference type="ChEBI" id="CHEBI:57705"/>
    </ligand>
</feature>
<evidence type="ECO:0000256" key="8">
    <source>
        <dbReference type="ARBA" id="ARBA00023306"/>
    </source>
</evidence>
<feature type="binding site" evidence="10">
    <location>
        <position position="125"/>
    </location>
    <ligand>
        <name>UDP-N-acetyl-alpha-D-glucosamine</name>
        <dbReference type="ChEBI" id="CHEBI:57705"/>
    </ligand>
</feature>
<dbReference type="EC" id="2.4.1.227" evidence="10"/>
<evidence type="ECO:0000256" key="4">
    <source>
        <dbReference type="ARBA" id="ARBA00022679"/>
    </source>
</evidence>
<feature type="binding site" evidence="10">
    <location>
        <position position="246"/>
    </location>
    <ligand>
        <name>UDP-N-acetyl-alpha-D-glucosamine</name>
        <dbReference type="ChEBI" id="CHEBI:57705"/>
    </ligand>
</feature>
<sequence>MSKPRVLIMAGGTGGHVFPGLAVADRMRDLGYEINWLGTGRGIENDLVPAAGYPLHQLTVTGVRGSSAVARLLAPFRIAQSVWQAMRTLRHFKPDVVLGFGGYASGPGGVAARLLRIPLVIHEQNAVAGTTNKLLSRIANSVLCGFPNAFGPAVQCTVVGNPVRASLGEIDSPTARGLAMQTPFRLLILGGSQGAQAINEMVPEALSLLSPSERPQVRHQCGKANLVATQAAYARAAVNANIEPFITDMAEALTQADLVIARAGALTVAEIAAVGVSSVLIPFPHAIDDHQTSNARALVDLGAATLMPQSGLTAEALAATLREQLQTESLLSRATASRAAGKPDATEQVVRELQHWMGEKV</sequence>
<evidence type="ECO:0000259" key="11">
    <source>
        <dbReference type="Pfam" id="PF03033"/>
    </source>
</evidence>
<dbReference type="HAMAP" id="MF_00033">
    <property type="entry name" value="MurG"/>
    <property type="match status" value="1"/>
</dbReference>
<feature type="binding site" evidence="10">
    <location>
        <begin position="13"/>
        <end position="15"/>
    </location>
    <ligand>
        <name>UDP-N-acetyl-alpha-D-glucosamine</name>
        <dbReference type="ChEBI" id="CHEBI:57705"/>
    </ligand>
</feature>
<protein>
    <recommendedName>
        <fullName evidence="10">UDP-N-acetylglucosamine--N-acetylmuramyl-(pentapeptide) pyrophosphoryl-undecaprenol N-acetylglucosamine transferase</fullName>
        <ecNumber evidence="10">2.4.1.227</ecNumber>
    </recommendedName>
    <alternativeName>
        <fullName evidence="10">Undecaprenyl-PP-MurNAc-pentapeptide-UDPGlcNAc GlcNAc transferase</fullName>
    </alternativeName>
</protein>
<dbReference type="GO" id="GO:0051301">
    <property type="term" value="P:cell division"/>
    <property type="evidence" value="ECO:0007669"/>
    <property type="project" value="UniProtKB-KW"/>
</dbReference>
<dbReference type="AlphaFoldDB" id="A0AB38YIA0"/>
<comment type="similarity">
    <text evidence="10">Belongs to the glycosyltransferase 28 family. MurG subfamily.</text>
</comment>
<keyword evidence="7 10" id="KW-0472">Membrane</keyword>
<dbReference type="GO" id="GO:0005886">
    <property type="term" value="C:plasma membrane"/>
    <property type="evidence" value="ECO:0007669"/>
    <property type="project" value="UniProtKB-SubCell"/>
</dbReference>
<keyword evidence="8 10" id="KW-0131">Cell cycle</keyword>
<evidence type="ECO:0000256" key="9">
    <source>
        <dbReference type="ARBA" id="ARBA00023316"/>
    </source>
</evidence>
<keyword evidence="5 10" id="KW-0133">Cell shape</keyword>
<feature type="binding site" evidence="10">
    <location>
        <position position="291"/>
    </location>
    <ligand>
        <name>UDP-N-acetyl-alpha-D-glucosamine</name>
        <dbReference type="ChEBI" id="CHEBI:57705"/>
    </ligand>
</feature>
<dbReference type="Pfam" id="PF04101">
    <property type="entry name" value="Glyco_tran_28_C"/>
    <property type="match status" value="1"/>
</dbReference>
<proteinExistence type="inferred from homology"/>
<dbReference type="GO" id="GO:0009252">
    <property type="term" value="P:peptidoglycan biosynthetic process"/>
    <property type="evidence" value="ECO:0007669"/>
    <property type="project" value="UniProtKB-UniRule"/>
</dbReference>